<dbReference type="InParanoid" id="A0A1Y2AWP6"/>
<feature type="region of interest" description="Disordered" evidence="1">
    <location>
        <begin position="336"/>
        <end position="370"/>
    </location>
</feature>
<feature type="region of interest" description="Disordered" evidence="1">
    <location>
        <begin position="528"/>
        <end position="555"/>
    </location>
</feature>
<feature type="compositionally biased region" description="Low complexity" evidence="1">
    <location>
        <begin position="174"/>
        <end position="188"/>
    </location>
</feature>
<evidence type="ECO:0000313" key="2">
    <source>
        <dbReference type="EMBL" id="ORY26962.1"/>
    </source>
</evidence>
<dbReference type="Proteomes" id="UP000193986">
    <property type="component" value="Unassembled WGS sequence"/>
</dbReference>
<dbReference type="STRING" id="71784.A0A1Y2AWP6"/>
<dbReference type="AlphaFoldDB" id="A0A1Y2AWP6"/>
<evidence type="ECO:0000313" key="3">
    <source>
        <dbReference type="Proteomes" id="UP000193986"/>
    </source>
</evidence>
<proteinExistence type="predicted"/>
<comment type="caution">
    <text evidence="2">The sequence shown here is derived from an EMBL/GenBank/DDBJ whole genome shotgun (WGS) entry which is preliminary data.</text>
</comment>
<reference evidence="2 3" key="1">
    <citation type="submission" date="2016-07" db="EMBL/GenBank/DDBJ databases">
        <title>Pervasive Adenine N6-methylation of Active Genes in Fungi.</title>
        <authorList>
            <consortium name="DOE Joint Genome Institute"/>
            <person name="Mondo S.J."/>
            <person name="Dannebaum R.O."/>
            <person name="Kuo R.C."/>
            <person name="Labutti K."/>
            <person name="Haridas S."/>
            <person name="Kuo A."/>
            <person name="Salamov A."/>
            <person name="Ahrendt S.R."/>
            <person name="Lipzen A."/>
            <person name="Sullivan W."/>
            <person name="Andreopoulos W.B."/>
            <person name="Clum A."/>
            <person name="Lindquist E."/>
            <person name="Daum C."/>
            <person name="Ramamoorthy G.K."/>
            <person name="Gryganskyi A."/>
            <person name="Culley D."/>
            <person name="Magnuson J.K."/>
            <person name="James T.Y."/>
            <person name="O'Malley M.A."/>
            <person name="Stajich J.E."/>
            <person name="Spatafora J.W."/>
            <person name="Visel A."/>
            <person name="Grigoriev I.V."/>
        </authorList>
    </citation>
    <scope>NUCLEOTIDE SEQUENCE [LARGE SCALE GENOMIC DNA]</scope>
    <source>
        <strain evidence="2 3">68-887.2</strain>
    </source>
</reference>
<dbReference type="OrthoDB" id="3345971at2759"/>
<name>A0A1Y2AWP6_9TREE</name>
<keyword evidence="3" id="KW-1185">Reference proteome</keyword>
<organism evidence="2 3">
    <name type="scientific">Naematelia encephala</name>
    <dbReference type="NCBI Taxonomy" id="71784"/>
    <lineage>
        <taxon>Eukaryota</taxon>
        <taxon>Fungi</taxon>
        <taxon>Dikarya</taxon>
        <taxon>Basidiomycota</taxon>
        <taxon>Agaricomycotina</taxon>
        <taxon>Tremellomycetes</taxon>
        <taxon>Tremellales</taxon>
        <taxon>Naemateliaceae</taxon>
        <taxon>Naematelia</taxon>
    </lineage>
</organism>
<sequence>MSSLLRLLPNALQTPTYRPSTEPALYLNVPAFGVLYIQPEQSSDPQTSEGSSSWVGNEVKGELEVYIPPSYGPRRIRAVKVGLRGTAKMGEEGKPWSEEVFFEKELEMALVEEGLVLTDGTTRFGFNFPVPHDLAPHDHHPTGIVAHDLWGTIETQEQATHRSILKGFGRRSVSRSPGRPSRSPARTSSADRKAGREAVAYPPSYEDLQLGSAPMSSSEVMWLDKSMQTHREIRLVYNPNPSGGIADLDTRYSGYAEGLGAWEWRMVSDVWCVGALLFARLSIPAPSPQTTIVSWYIYLETTVNHFSPSDRGSSTPTPRYTHIRRHLILEAARDGPGEASWRGTQACGKETGPCRLEEKGRLPDDDDTRPSTLPHVKALLRTSHALVMELSYSVWGKDVYGQNLEHDGPGLLRLLSVRRPIMLPSCSLTPSLLNLPSYDRSMSEHFQNPSDLPCPLCKTPVELRVCSSLSCPPSMPPHPRHDHPPKLVGNERGVCRVCSRSVMPDGVVGRRNCLCMVSMAELVSRAKGFEDEHGPDQRRGDLRDQLEGARKVGEQ</sequence>
<dbReference type="EMBL" id="MCFC01000042">
    <property type="protein sequence ID" value="ORY26962.1"/>
    <property type="molecule type" value="Genomic_DNA"/>
</dbReference>
<protein>
    <submittedName>
        <fullName evidence="2">Uncharacterized protein</fullName>
    </submittedName>
</protein>
<evidence type="ECO:0000256" key="1">
    <source>
        <dbReference type="SAM" id="MobiDB-lite"/>
    </source>
</evidence>
<accession>A0A1Y2AWP6</accession>
<gene>
    <name evidence="2" type="ORF">BCR39DRAFT_539555</name>
</gene>
<feature type="region of interest" description="Disordered" evidence="1">
    <location>
        <begin position="162"/>
        <end position="198"/>
    </location>
</feature>